<keyword evidence="1" id="KW-0472">Membrane</keyword>
<dbReference type="PANTHER" id="PTHR33834:SF9">
    <property type="entry name" value="PROTEIN, PUTATIVE-RELATED"/>
    <property type="match status" value="1"/>
</dbReference>
<proteinExistence type="predicted"/>
<feature type="transmembrane region" description="Helical" evidence="1">
    <location>
        <begin position="20"/>
        <end position="37"/>
    </location>
</feature>
<keyword evidence="1" id="KW-0812">Transmembrane</keyword>
<keyword evidence="1" id="KW-1133">Transmembrane helix</keyword>
<organism evidence="2 3">
    <name type="scientific">Salix koriyanagi</name>
    <dbReference type="NCBI Taxonomy" id="2511006"/>
    <lineage>
        <taxon>Eukaryota</taxon>
        <taxon>Viridiplantae</taxon>
        <taxon>Streptophyta</taxon>
        <taxon>Embryophyta</taxon>
        <taxon>Tracheophyta</taxon>
        <taxon>Spermatophyta</taxon>
        <taxon>Magnoliopsida</taxon>
        <taxon>eudicotyledons</taxon>
        <taxon>Gunneridae</taxon>
        <taxon>Pentapetalae</taxon>
        <taxon>rosids</taxon>
        <taxon>fabids</taxon>
        <taxon>Malpighiales</taxon>
        <taxon>Salicaceae</taxon>
        <taxon>Saliceae</taxon>
        <taxon>Salix</taxon>
    </lineage>
</organism>
<dbReference type="EMBL" id="JAPFFM010000010">
    <property type="protein sequence ID" value="KAJ6738256.1"/>
    <property type="molecule type" value="Genomic_DNA"/>
</dbReference>
<sequence length="138" mass="15318">MVDSQGSFKNPPLRILKLTWEFGIGWLVIRFCQRLLAQQRLNVTLRTNISKPHSKKPCVAAAAMMIVNAGPLGFLLGLPFAFLSLILSIIGVFVWIFGLLLSCTCPCCFCVTIMVEFALGLIKAPILVMKWFTSKIPC</sequence>
<dbReference type="PANTHER" id="PTHR33834">
    <property type="entry name" value="SIGNALING PEPTIDE TAXIMIN 2"/>
    <property type="match status" value="1"/>
</dbReference>
<name>A0A9Q0UXD4_9ROSI</name>
<keyword evidence="3" id="KW-1185">Reference proteome</keyword>
<dbReference type="InterPro" id="IPR055283">
    <property type="entry name" value="TAXIMIN_1/2"/>
</dbReference>
<protein>
    <submittedName>
        <fullName evidence="2">PROTEIN putative-RELATED</fullName>
    </submittedName>
</protein>
<evidence type="ECO:0000256" key="1">
    <source>
        <dbReference type="SAM" id="Phobius"/>
    </source>
</evidence>
<dbReference type="Proteomes" id="UP001151752">
    <property type="component" value="Chromosome 4"/>
</dbReference>
<comment type="caution">
    <text evidence="2">The sequence shown here is derived from an EMBL/GenBank/DDBJ whole genome shotgun (WGS) entry which is preliminary data.</text>
</comment>
<gene>
    <name evidence="2" type="ORF">OIU74_003251</name>
</gene>
<reference evidence="2" key="2">
    <citation type="journal article" date="2023" name="Int. J. Mol. Sci.">
        <title>De Novo Assembly and Annotation of 11 Diverse Shrub Willow (Salix) Genomes Reveals Novel Gene Organization in Sex-Linked Regions.</title>
        <authorList>
            <person name="Hyden B."/>
            <person name="Feng K."/>
            <person name="Yates T.B."/>
            <person name="Jawdy S."/>
            <person name="Cereghino C."/>
            <person name="Smart L.B."/>
            <person name="Muchero W."/>
        </authorList>
    </citation>
    <scope>NUCLEOTIDE SEQUENCE</scope>
    <source>
        <tissue evidence="2">Shoot tip</tissue>
    </source>
</reference>
<dbReference type="AlphaFoldDB" id="A0A9Q0UXD4"/>
<feature type="transmembrane region" description="Helical" evidence="1">
    <location>
        <begin position="58"/>
        <end position="83"/>
    </location>
</feature>
<evidence type="ECO:0000313" key="3">
    <source>
        <dbReference type="Proteomes" id="UP001151752"/>
    </source>
</evidence>
<evidence type="ECO:0000313" key="2">
    <source>
        <dbReference type="EMBL" id="KAJ6738256.1"/>
    </source>
</evidence>
<accession>A0A9Q0UXD4</accession>
<reference evidence="2" key="1">
    <citation type="submission" date="2022-11" db="EMBL/GenBank/DDBJ databases">
        <authorList>
            <person name="Hyden B.L."/>
            <person name="Feng K."/>
            <person name="Yates T."/>
            <person name="Jawdy S."/>
            <person name="Smart L.B."/>
            <person name="Muchero W."/>
        </authorList>
    </citation>
    <scope>NUCLEOTIDE SEQUENCE</scope>
    <source>
        <tissue evidence="2">Shoot tip</tissue>
    </source>
</reference>
<feature type="transmembrane region" description="Helical" evidence="1">
    <location>
        <begin position="89"/>
        <end position="122"/>
    </location>
</feature>